<dbReference type="AlphaFoldDB" id="T1IWU2"/>
<reference evidence="1" key="2">
    <citation type="submission" date="2015-02" db="UniProtKB">
        <authorList>
            <consortium name="EnsemblMetazoa"/>
        </authorList>
    </citation>
    <scope>IDENTIFICATION</scope>
</reference>
<evidence type="ECO:0000313" key="2">
    <source>
        <dbReference type="Proteomes" id="UP000014500"/>
    </source>
</evidence>
<dbReference type="Proteomes" id="UP000014500">
    <property type="component" value="Unassembled WGS sequence"/>
</dbReference>
<reference evidence="2" key="1">
    <citation type="submission" date="2011-05" db="EMBL/GenBank/DDBJ databases">
        <authorList>
            <person name="Richards S.R."/>
            <person name="Qu J."/>
            <person name="Jiang H."/>
            <person name="Jhangiani S.N."/>
            <person name="Agravi P."/>
            <person name="Goodspeed R."/>
            <person name="Gross S."/>
            <person name="Mandapat C."/>
            <person name="Jackson L."/>
            <person name="Mathew T."/>
            <person name="Pu L."/>
            <person name="Thornton R."/>
            <person name="Saada N."/>
            <person name="Wilczek-Boney K.B."/>
            <person name="Lee S."/>
            <person name="Kovar C."/>
            <person name="Wu Y."/>
            <person name="Scherer S.E."/>
            <person name="Worley K.C."/>
            <person name="Muzny D.M."/>
            <person name="Gibbs R."/>
        </authorList>
    </citation>
    <scope>NUCLEOTIDE SEQUENCE</scope>
    <source>
        <strain evidence="2">Brora</strain>
    </source>
</reference>
<proteinExistence type="predicted"/>
<evidence type="ECO:0000313" key="1">
    <source>
        <dbReference type="EnsemblMetazoa" id="SMAR005668-PA"/>
    </source>
</evidence>
<sequence>MRPLMCQVPLLKWAASNRLKSSSSCEVGCKKRIRRNSNRWNMEKRESYYEQTRCFHTN</sequence>
<organism evidence="1 2">
    <name type="scientific">Strigamia maritima</name>
    <name type="common">European centipede</name>
    <name type="synonym">Geophilus maritimus</name>
    <dbReference type="NCBI Taxonomy" id="126957"/>
    <lineage>
        <taxon>Eukaryota</taxon>
        <taxon>Metazoa</taxon>
        <taxon>Ecdysozoa</taxon>
        <taxon>Arthropoda</taxon>
        <taxon>Myriapoda</taxon>
        <taxon>Chilopoda</taxon>
        <taxon>Pleurostigmophora</taxon>
        <taxon>Geophilomorpha</taxon>
        <taxon>Linotaeniidae</taxon>
        <taxon>Strigamia</taxon>
    </lineage>
</organism>
<dbReference type="EnsemblMetazoa" id="SMAR005668-RA">
    <property type="protein sequence ID" value="SMAR005668-PA"/>
    <property type="gene ID" value="SMAR005668"/>
</dbReference>
<name>T1IWU2_STRMM</name>
<keyword evidence="2" id="KW-1185">Reference proteome</keyword>
<accession>T1IWU2</accession>
<dbReference type="EMBL" id="JH431630">
    <property type="status" value="NOT_ANNOTATED_CDS"/>
    <property type="molecule type" value="Genomic_DNA"/>
</dbReference>
<protein>
    <submittedName>
        <fullName evidence="1">Uncharacterized protein</fullName>
    </submittedName>
</protein>
<dbReference type="HOGENOM" id="CLU_2981592_0_0_1"/>